<dbReference type="PANTHER" id="PTHR43864:SF2">
    <property type="entry name" value="PUR OPERON REPRESSOR"/>
    <property type="match status" value="1"/>
</dbReference>
<dbReference type="Gene3D" id="3.40.50.2020">
    <property type="match status" value="1"/>
</dbReference>
<feature type="domain" description="Phosphoribosyltransferase" evidence="6">
    <location>
        <begin position="109"/>
        <end position="261"/>
    </location>
</feature>
<comment type="subunit">
    <text evidence="1">Homodimer.</text>
</comment>
<sequence length="292" mass="32283">MKFRRSSRLVDMTNYLLQHPRRLVSLTVFADRYDSAKSSISEDLTIIKQTFEQQGIGTLQTVSGAAGGVKYIPYVGEVEAKGFISELREQIANPDRLLPGGYLYLADILGDPQIVNQIGRLYASVYSDRKIDVVMTVATKGIPLAYAVARYLDVPVVIVRRDSKVTEGSTVSINYVSGSTKRIQTMVLAKRSLNEGSSVLIIDDFMKAGGTINGMVSMLEEFNAHVAGIGVLVEAEDIEERLIDEYISLVKLTDVNVKEKQISVSEGNYFSYLKSLGEIAQEQYDEGTVDEE</sequence>
<evidence type="ECO:0000256" key="4">
    <source>
        <dbReference type="ARBA" id="ARBA00023163"/>
    </source>
</evidence>
<dbReference type="SUPFAM" id="SSF53271">
    <property type="entry name" value="PRTase-like"/>
    <property type="match status" value="1"/>
</dbReference>
<dbReference type="PANTHER" id="PTHR43864">
    <property type="entry name" value="HYPOXANTHINE/GUANINE PHOSPHORIBOSYLTRANSFERASE"/>
    <property type="match status" value="1"/>
</dbReference>
<dbReference type="InterPro" id="IPR036388">
    <property type="entry name" value="WH-like_DNA-bd_sf"/>
</dbReference>
<dbReference type="InterPro" id="IPR000836">
    <property type="entry name" value="PRTase_dom"/>
</dbReference>
<feature type="domain" description="Bacterial purine repressor N-terminal" evidence="7">
    <location>
        <begin position="4"/>
        <end position="73"/>
    </location>
</feature>
<protein>
    <submittedName>
        <fullName evidence="8">Pur operon repressor</fullName>
    </submittedName>
</protein>
<dbReference type="InterPro" id="IPR050118">
    <property type="entry name" value="Pur/Pyrimidine_PRTase"/>
</dbReference>
<dbReference type="Pfam" id="PF00156">
    <property type="entry name" value="Pribosyltran"/>
    <property type="match status" value="1"/>
</dbReference>
<dbReference type="EMBL" id="JADCLJ010000005">
    <property type="protein sequence ID" value="MBE4906661.1"/>
    <property type="molecule type" value="Genomic_DNA"/>
</dbReference>
<dbReference type="Proteomes" id="UP001516662">
    <property type="component" value="Unassembled WGS sequence"/>
</dbReference>
<dbReference type="Pfam" id="PF09182">
    <property type="entry name" value="PuR_N"/>
    <property type="match status" value="1"/>
</dbReference>
<evidence type="ECO:0000259" key="7">
    <source>
        <dbReference type="Pfam" id="PF09182"/>
    </source>
</evidence>
<dbReference type="InterPro" id="IPR036390">
    <property type="entry name" value="WH_DNA-bd_sf"/>
</dbReference>
<dbReference type="SUPFAM" id="SSF46785">
    <property type="entry name" value="Winged helix' DNA-binding domain"/>
    <property type="match status" value="1"/>
</dbReference>
<dbReference type="Gene3D" id="1.10.10.10">
    <property type="entry name" value="Winged helix-like DNA-binding domain superfamily/Winged helix DNA-binding domain"/>
    <property type="match status" value="1"/>
</dbReference>
<dbReference type="InterPro" id="IPR015265">
    <property type="entry name" value="PuR_N"/>
</dbReference>
<evidence type="ECO:0000256" key="3">
    <source>
        <dbReference type="ARBA" id="ARBA00023125"/>
    </source>
</evidence>
<name>A0ABR9QE12_9BACI</name>
<gene>
    <name evidence="8" type="primary">purR</name>
    <name evidence="8" type="ORF">IMZ08_01145</name>
</gene>
<dbReference type="NCBIfam" id="TIGR01743">
    <property type="entry name" value="purR_Bsub"/>
    <property type="match status" value="1"/>
</dbReference>
<reference evidence="8 9" key="1">
    <citation type="submission" date="2020-10" db="EMBL/GenBank/DDBJ databases">
        <title>Bacillus sp. HD4P25, an endophyte from a halophyte.</title>
        <authorList>
            <person name="Sun J.-Q."/>
        </authorList>
    </citation>
    <scope>NUCLEOTIDE SEQUENCE [LARGE SCALE GENOMIC DNA]</scope>
    <source>
        <strain evidence="8 9">YIM 93174</strain>
    </source>
</reference>
<evidence type="ECO:0000259" key="6">
    <source>
        <dbReference type="Pfam" id="PF00156"/>
    </source>
</evidence>
<dbReference type="RefSeq" id="WP_193534161.1">
    <property type="nucleotide sequence ID" value="NZ_JADCLJ010000005.1"/>
</dbReference>
<dbReference type="CDD" id="cd06223">
    <property type="entry name" value="PRTases_typeI"/>
    <property type="match status" value="1"/>
</dbReference>
<accession>A0ABR9QE12</accession>
<organism evidence="8 9">
    <name type="scientific">Litchfieldia luteola</name>
    <dbReference type="NCBI Taxonomy" id="682179"/>
    <lineage>
        <taxon>Bacteria</taxon>
        <taxon>Bacillati</taxon>
        <taxon>Bacillota</taxon>
        <taxon>Bacilli</taxon>
        <taxon>Bacillales</taxon>
        <taxon>Bacillaceae</taxon>
        <taxon>Litchfieldia</taxon>
    </lineage>
</organism>
<keyword evidence="2" id="KW-0805">Transcription regulation</keyword>
<evidence type="ECO:0000256" key="5">
    <source>
        <dbReference type="ARBA" id="ARBA00049656"/>
    </source>
</evidence>
<keyword evidence="3" id="KW-0238">DNA-binding</keyword>
<dbReference type="InterPro" id="IPR010078">
    <property type="entry name" value="PurR_Bsub"/>
</dbReference>
<proteinExistence type="inferred from homology"/>
<evidence type="ECO:0000256" key="2">
    <source>
        <dbReference type="ARBA" id="ARBA00023015"/>
    </source>
</evidence>
<evidence type="ECO:0000313" key="8">
    <source>
        <dbReference type="EMBL" id="MBE4906661.1"/>
    </source>
</evidence>
<evidence type="ECO:0000313" key="9">
    <source>
        <dbReference type="Proteomes" id="UP001516662"/>
    </source>
</evidence>
<dbReference type="InterPro" id="IPR029057">
    <property type="entry name" value="PRTase-like"/>
</dbReference>
<comment type="similarity">
    <text evidence="5">Belongs to the purine/pyrimidine phosphoribosyltransferase family. PurR subfamily.</text>
</comment>
<evidence type="ECO:0000256" key="1">
    <source>
        <dbReference type="ARBA" id="ARBA00011738"/>
    </source>
</evidence>
<comment type="caution">
    <text evidence="8">The sequence shown here is derived from an EMBL/GenBank/DDBJ whole genome shotgun (WGS) entry which is preliminary data.</text>
</comment>
<keyword evidence="4" id="KW-0804">Transcription</keyword>
<keyword evidence="9" id="KW-1185">Reference proteome</keyword>